<name>A0A1T4WL45_9BACT</name>
<gene>
    <name evidence="1" type="ORF">SAMN02745166_00408</name>
</gene>
<dbReference type="Proteomes" id="UP000190774">
    <property type="component" value="Unassembled WGS sequence"/>
</dbReference>
<protein>
    <submittedName>
        <fullName evidence="1">Uncharacterized protein</fullName>
    </submittedName>
</protein>
<sequence length="94" mass="10322">MDRRPALNTSELCIHSPSGVRLVLQPLFIGGSLPSFKHALAYNNAILTHILAKRRQFIWPCGQLPKSCQVAVLSYGNLATFLVGLFVLADCREG</sequence>
<evidence type="ECO:0000313" key="2">
    <source>
        <dbReference type="Proteomes" id="UP000190774"/>
    </source>
</evidence>
<organism evidence="1 2">
    <name type="scientific">Prosthecobacter debontii</name>
    <dbReference type="NCBI Taxonomy" id="48467"/>
    <lineage>
        <taxon>Bacteria</taxon>
        <taxon>Pseudomonadati</taxon>
        <taxon>Verrucomicrobiota</taxon>
        <taxon>Verrucomicrobiia</taxon>
        <taxon>Verrucomicrobiales</taxon>
        <taxon>Verrucomicrobiaceae</taxon>
        <taxon>Prosthecobacter</taxon>
    </lineage>
</organism>
<keyword evidence="2" id="KW-1185">Reference proteome</keyword>
<dbReference type="AlphaFoldDB" id="A0A1T4WL45"/>
<accession>A0A1T4WL45</accession>
<reference evidence="2" key="1">
    <citation type="submission" date="2017-02" db="EMBL/GenBank/DDBJ databases">
        <authorList>
            <person name="Varghese N."/>
            <person name="Submissions S."/>
        </authorList>
    </citation>
    <scope>NUCLEOTIDE SEQUENCE [LARGE SCALE GENOMIC DNA]</scope>
    <source>
        <strain evidence="2">ATCC 700200</strain>
    </source>
</reference>
<proteinExistence type="predicted"/>
<evidence type="ECO:0000313" key="1">
    <source>
        <dbReference type="EMBL" id="SKA77625.1"/>
    </source>
</evidence>
<dbReference type="EMBL" id="FUYE01000001">
    <property type="protein sequence ID" value="SKA77625.1"/>
    <property type="molecule type" value="Genomic_DNA"/>
</dbReference>